<dbReference type="EMBL" id="GECU01012605">
    <property type="protein sequence ID" value="JAS95101.1"/>
    <property type="molecule type" value="Transcribed_RNA"/>
</dbReference>
<evidence type="ECO:0000313" key="2">
    <source>
        <dbReference type="EMBL" id="JAS95101.1"/>
    </source>
</evidence>
<protein>
    <submittedName>
        <fullName evidence="2">Uncharacterized protein</fullName>
    </submittedName>
</protein>
<gene>
    <name evidence="2" type="ORF">g.8502</name>
</gene>
<sequence>MSKNQPENNSTLMSNETVDIESEDNTSVCVGDYDMDSLINEIEKVDDLNVLDDLYNKLQTEFLHKTQLLTNIRQQNAEMKCELNSSKYFLSELEQLQNDGQVKTKSLRDIIEAKQGELQEIHTQQIEDLVLFENNVQKITEKFKSAPKEYESNSLMEKVVEVQTDLDHKIAEITKYKHDLQAVEDKFKEPPQVDQNCQSLSLKVFENSIKDIDTLNEKLSNSLEQLSNQVNNGLRYEISNLNIHKDHKI</sequence>
<proteinExistence type="predicted"/>
<accession>A0A1B6J7F8</accession>
<reference evidence="2" key="1">
    <citation type="submission" date="2015-11" db="EMBL/GenBank/DDBJ databases">
        <title>De novo transcriptome assembly of four potential Pierce s Disease insect vectors from Arizona vineyards.</title>
        <authorList>
            <person name="Tassone E.E."/>
        </authorList>
    </citation>
    <scope>NUCLEOTIDE SEQUENCE</scope>
</reference>
<feature type="coiled-coil region" evidence="1">
    <location>
        <begin position="166"/>
        <end position="232"/>
    </location>
</feature>
<organism evidence="2">
    <name type="scientific">Homalodisca liturata</name>
    <dbReference type="NCBI Taxonomy" id="320908"/>
    <lineage>
        <taxon>Eukaryota</taxon>
        <taxon>Metazoa</taxon>
        <taxon>Ecdysozoa</taxon>
        <taxon>Arthropoda</taxon>
        <taxon>Hexapoda</taxon>
        <taxon>Insecta</taxon>
        <taxon>Pterygota</taxon>
        <taxon>Neoptera</taxon>
        <taxon>Paraneoptera</taxon>
        <taxon>Hemiptera</taxon>
        <taxon>Auchenorrhyncha</taxon>
        <taxon>Membracoidea</taxon>
        <taxon>Cicadellidae</taxon>
        <taxon>Cicadellinae</taxon>
        <taxon>Proconiini</taxon>
        <taxon>Homalodisca</taxon>
    </lineage>
</organism>
<evidence type="ECO:0000256" key="1">
    <source>
        <dbReference type="SAM" id="Coils"/>
    </source>
</evidence>
<dbReference type="AlphaFoldDB" id="A0A1B6J7F8"/>
<keyword evidence="1" id="KW-0175">Coiled coil</keyword>
<name>A0A1B6J7F8_9HEMI</name>